<dbReference type="PANTHER" id="PTHR13675">
    <property type="entry name" value="LYR MOTIF-CONTAINING PROTEIN 2"/>
    <property type="match status" value="1"/>
</dbReference>
<dbReference type="PANTHER" id="PTHR13675:SF1">
    <property type="entry name" value="SUCCINATE DEHYDROGENASE ASSEMBLY FACTOR 1, MITOCHONDRIAL"/>
    <property type="match status" value="1"/>
</dbReference>
<dbReference type="GO" id="GO:0005739">
    <property type="term" value="C:mitochondrion"/>
    <property type="evidence" value="ECO:0007669"/>
    <property type="project" value="TreeGrafter"/>
</dbReference>
<proteinExistence type="predicted"/>
<dbReference type="AlphaFoldDB" id="A0A507F514"/>
<sequence>MTPVKAIKHSGLQKQVLSTYRQLLRASVAALHSPDPNQPVTAASTSITNSNTSSFTNRLNLYSTIRSQFRANQKSVPVSSVAAVEYLLRRAKNSLEMVKSSAVDGVAVQEPIASGRRWFAH</sequence>
<gene>
    <name evidence="2" type="ORF">CcCBS67573_g06414</name>
</gene>
<protein>
    <recommendedName>
        <fullName evidence="4">Mitochondrial zinc maintenance protein 1, mitochondrial</fullName>
    </recommendedName>
</protein>
<dbReference type="EMBL" id="QEAP01000273">
    <property type="protein sequence ID" value="TPX70775.1"/>
    <property type="molecule type" value="Genomic_DNA"/>
</dbReference>
<keyword evidence="3" id="KW-1185">Reference proteome</keyword>
<evidence type="ECO:0000256" key="1">
    <source>
        <dbReference type="SAM" id="MobiDB-lite"/>
    </source>
</evidence>
<organism evidence="2 3">
    <name type="scientific">Chytriomyces confervae</name>
    <dbReference type="NCBI Taxonomy" id="246404"/>
    <lineage>
        <taxon>Eukaryota</taxon>
        <taxon>Fungi</taxon>
        <taxon>Fungi incertae sedis</taxon>
        <taxon>Chytridiomycota</taxon>
        <taxon>Chytridiomycota incertae sedis</taxon>
        <taxon>Chytridiomycetes</taxon>
        <taxon>Chytridiales</taxon>
        <taxon>Chytriomycetaceae</taxon>
        <taxon>Chytriomyces</taxon>
    </lineage>
</organism>
<evidence type="ECO:0008006" key="4">
    <source>
        <dbReference type="Google" id="ProtNLM"/>
    </source>
</evidence>
<name>A0A507F514_9FUNG</name>
<evidence type="ECO:0000313" key="3">
    <source>
        <dbReference type="Proteomes" id="UP000320333"/>
    </source>
</evidence>
<reference evidence="2 3" key="1">
    <citation type="journal article" date="2019" name="Sci. Rep.">
        <title>Comparative genomics of chytrid fungi reveal insights into the obligate biotrophic and pathogenic lifestyle of Synchytrium endobioticum.</title>
        <authorList>
            <person name="van de Vossenberg B.T.L.H."/>
            <person name="Warris S."/>
            <person name="Nguyen H.D.T."/>
            <person name="van Gent-Pelzer M.P.E."/>
            <person name="Joly D.L."/>
            <person name="van de Geest H.C."/>
            <person name="Bonants P.J.M."/>
            <person name="Smith D.S."/>
            <person name="Levesque C.A."/>
            <person name="van der Lee T.A.J."/>
        </authorList>
    </citation>
    <scope>NUCLEOTIDE SEQUENCE [LARGE SCALE GENOMIC DNA]</scope>
    <source>
        <strain evidence="2 3">CBS 675.73</strain>
    </source>
</reference>
<dbReference type="OrthoDB" id="273010at2759"/>
<evidence type="ECO:0000313" key="2">
    <source>
        <dbReference type="EMBL" id="TPX70775.1"/>
    </source>
</evidence>
<comment type="caution">
    <text evidence="2">The sequence shown here is derived from an EMBL/GenBank/DDBJ whole genome shotgun (WGS) entry which is preliminary data.</text>
</comment>
<dbReference type="Proteomes" id="UP000320333">
    <property type="component" value="Unassembled WGS sequence"/>
</dbReference>
<feature type="region of interest" description="Disordered" evidence="1">
    <location>
        <begin position="31"/>
        <end position="54"/>
    </location>
</feature>
<accession>A0A507F514</accession>
<dbReference type="GO" id="GO:0034553">
    <property type="term" value="P:mitochondrial respiratory chain complex II assembly"/>
    <property type="evidence" value="ECO:0007669"/>
    <property type="project" value="TreeGrafter"/>
</dbReference>
<feature type="compositionally biased region" description="Low complexity" evidence="1">
    <location>
        <begin position="41"/>
        <end position="54"/>
    </location>
</feature>